<protein>
    <recommendedName>
        <fullName evidence="5">Secreted protein</fullName>
    </recommendedName>
</protein>
<feature type="chain" id="PRO_5020810475" description="Secreted protein" evidence="2">
    <location>
        <begin position="22"/>
        <end position="214"/>
    </location>
</feature>
<reference evidence="3 4" key="1">
    <citation type="journal article" date="2015" name="Genome Biol.">
        <title>Comparative genomics of Steinernema reveals deeply conserved gene regulatory networks.</title>
        <authorList>
            <person name="Dillman A.R."/>
            <person name="Macchietto M."/>
            <person name="Porter C.F."/>
            <person name="Rogers A."/>
            <person name="Williams B."/>
            <person name="Antoshechkin I."/>
            <person name="Lee M.M."/>
            <person name="Goodwin Z."/>
            <person name="Lu X."/>
            <person name="Lewis E.E."/>
            <person name="Goodrich-Blair H."/>
            <person name="Stock S.P."/>
            <person name="Adams B.J."/>
            <person name="Sternberg P.W."/>
            <person name="Mortazavi A."/>
        </authorList>
    </citation>
    <scope>NUCLEOTIDE SEQUENCE [LARGE SCALE GENOMIC DNA]</scope>
    <source>
        <strain evidence="3 4">ALL</strain>
    </source>
</reference>
<gene>
    <name evidence="3" type="ORF">L596_027830</name>
</gene>
<keyword evidence="4" id="KW-1185">Reference proteome</keyword>
<organism evidence="3 4">
    <name type="scientific">Steinernema carpocapsae</name>
    <name type="common">Entomopathogenic nematode</name>
    <dbReference type="NCBI Taxonomy" id="34508"/>
    <lineage>
        <taxon>Eukaryota</taxon>
        <taxon>Metazoa</taxon>
        <taxon>Ecdysozoa</taxon>
        <taxon>Nematoda</taxon>
        <taxon>Chromadorea</taxon>
        <taxon>Rhabditida</taxon>
        <taxon>Tylenchina</taxon>
        <taxon>Panagrolaimomorpha</taxon>
        <taxon>Strongyloidoidea</taxon>
        <taxon>Steinernematidae</taxon>
        <taxon>Steinernema</taxon>
    </lineage>
</organism>
<proteinExistence type="predicted"/>
<feature type="signal peptide" evidence="2">
    <location>
        <begin position="1"/>
        <end position="21"/>
    </location>
</feature>
<dbReference type="Proteomes" id="UP000298663">
    <property type="component" value="Unassembled WGS sequence"/>
</dbReference>
<evidence type="ECO:0000256" key="2">
    <source>
        <dbReference type="SAM" id="SignalP"/>
    </source>
</evidence>
<dbReference type="EMBL" id="AZBU02000011">
    <property type="protein sequence ID" value="TKR60606.1"/>
    <property type="molecule type" value="Genomic_DNA"/>
</dbReference>
<evidence type="ECO:0000313" key="4">
    <source>
        <dbReference type="Proteomes" id="UP000298663"/>
    </source>
</evidence>
<name>A0A4U5LWN1_STECR</name>
<feature type="compositionally biased region" description="Basic and acidic residues" evidence="1">
    <location>
        <begin position="63"/>
        <end position="86"/>
    </location>
</feature>
<keyword evidence="2" id="KW-0732">Signal</keyword>
<feature type="region of interest" description="Disordered" evidence="1">
    <location>
        <begin position="61"/>
        <end position="86"/>
    </location>
</feature>
<evidence type="ECO:0008006" key="5">
    <source>
        <dbReference type="Google" id="ProtNLM"/>
    </source>
</evidence>
<comment type="caution">
    <text evidence="3">The sequence shown here is derived from an EMBL/GenBank/DDBJ whole genome shotgun (WGS) entry which is preliminary data.</text>
</comment>
<accession>A0A4U5LWN1</accession>
<sequence>MSSARLLSVVIFAVVVASAFASGLCHCGPVSFYGNQHGYGTEKAHSDGFSHGEKSNWSNFKYGGHESHENGERFGKSRDEEFGSERSHDGGFAYLTGGMDVVPTVSVDRVMLDSENKSASYPESTGPRALLREAPTRLQNRPVRGDNETRKRINANSSATVTRIRSIRQLASGNFVTHGRTRRYPLFNKGYLQLICLDSTYCLPKRVNAHSATL</sequence>
<dbReference type="AlphaFoldDB" id="A0A4U5LWN1"/>
<evidence type="ECO:0000313" key="3">
    <source>
        <dbReference type="EMBL" id="TKR60606.1"/>
    </source>
</evidence>
<reference evidence="3 4" key="2">
    <citation type="journal article" date="2019" name="G3 (Bethesda)">
        <title>Hybrid Assembly of the Genome of the Entomopathogenic Nematode Steinernema carpocapsae Identifies the X-Chromosome.</title>
        <authorList>
            <person name="Serra L."/>
            <person name="Macchietto M."/>
            <person name="Macias-Munoz A."/>
            <person name="McGill C.J."/>
            <person name="Rodriguez I.M."/>
            <person name="Rodriguez B."/>
            <person name="Murad R."/>
            <person name="Mortazavi A."/>
        </authorList>
    </citation>
    <scope>NUCLEOTIDE SEQUENCE [LARGE SCALE GENOMIC DNA]</scope>
    <source>
        <strain evidence="3 4">ALL</strain>
    </source>
</reference>
<evidence type="ECO:0000256" key="1">
    <source>
        <dbReference type="SAM" id="MobiDB-lite"/>
    </source>
</evidence>